<keyword evidence="2" id="KW-1185">Reference proteome</keyword>
<evidence type="ECO:0000313" key="1">
    <source>
        <dbReference type="EMBL" id="GAA0151082.1"/>
    </source>
</evidence>
<dbReference type="EMBL" id="BAABME010001712">
    <property type="protein sequence ID" value="GAA0151082.1"/>
    <property type="molecule type" value="Genomic_DNA"/>
</dbReference>
<evidence type="ECO:0000313" key="2">
    <source>
        <dbReference type="Proteomes" id="UP001454036"/>
    </source>
</evidence>
<name>A0AAV3PJL8_LITER</name>
<dbReference type="Proteomes" id="UP001454036">
    <property type="component" value="Unassembled WGS sequence"/>
</dbReference>
<organism evidence="1 2">
    <name type="scientific">Lithospermum erythrorhizon</name>
    <name type="common">Purple gromwell</name>
    <name type="synonym">Lithospermum officinale var. erythrorhizon</name>
    <dbReference type="NCBI Taxonomy" id="34254"/>
    <lineage>
        <taxon>Eukaryota</taxon>
        <taxon>Viridiplantae</taxon>
        <taxon>Streptophyta</taxon>
        <taxon>Embryophyta</taxon>
        <taxon>Tracheophyta</taxon>
        <taxon>Spermatophyta</taxon>
        <taxon>Magnoliopsida</taxon>
        <taxon>eudicotyledons</taxon>
        <taxon>Gunneridae</taxon>
        <taxon>Pentapetalae</taxon>
        <taxon>asterids</taxon>
        <taxon>lamiids</taxon>
        <taxon>Boraginales</taxon>
        <taxon>Boraginaceae</taxon>
        <taxon>Boraginoideae</taxon>
        <taxon>Lithospermeae</taxon>
        <taxon>Lithospermum</taxon>
    </lineage>
</organism>
<reference evidence="1 2" key="1">
    <citation type="submission" date="2024-01" db="EMBL/GenBank/DDBJ databases">
        <title>The complete chloroplast genome sequence of Lithospermum erythrorhizon: insights into the phylogenetic relationship among Boraginaceae species and the maternal lineages of purple gromwells.</title>
        <authorList>
            <person name="Okada T."/>
            <person name="Watanabe K."/>
        </authorList>
    </citation>
    <scope>NUCLEOTIDE SEQUENCE [LARGE SCALE GENOMIC DNA]</scope>
</reference>
<dbReference type="AlphaFoldDB" id="A0AAV3PJL8"/>
<sequence length="149" mass="16358">MDDNSVLSYESLQKGFAHGDGEYACLCPLFWVGHSCYYSRRHHREPWPYHDLPVDVGQVIVEIHLHVQIVVLGNYGSLQTAPIDVLDFGEGLWERGPIGARTSPAPPATPSLGGIIPGDGQRASECTLTIRIGSMQGVLLSCLVLYWVL</sequence>
<gene>
    <name evidence="1" type="ORF">LIER_09876</name>
</gene>
<comment type="caution">
    <text evidence="1">The sequence shown here is derived from an EMBL/GenBank/DDBJ whole genome shotgun (WGS) entry which is preliminary data.</text>
</comment>
<protein>
    <submittedName>
        <fullName evidence="1">Uncharacterized protein</fullName>
    </submittedName>
</protein>
<accession>A0AAV3PJL8</accession>
<proteinExistence type="predicted"/>